<keyword evidence="2" id="KW-1185">Reference proteome</keyword>
<dbReference type="OrthoDB" id="7361806at2"/>
<protein>
    <submittedName>
        <fullName evidence="1">Uncharacterized protein</fullName>
    </submittedName>
</protein>
<reference evidence="1 2" key="1">
    <citation type="submission" date="2019-07" db="EMBL/GenBank/DDBJ databases">
        <title>Whole genome shotgun sequence of Skermanella aerolata NBRC 106429.</title>
        <authorList>
            <person name="Hosoyama A."/>
            <person name="Uohara A."/>
            <person name="Ohji S."/>
            <person name="Ichikawa N."/>
        </authorList>
    </citation>
    <scope>NUCLEOTIDE SEQUENCE [LARGE SCALE GENOMIC DNA]</scope>
    <source>
        <strain evidence="1 2">NBRC 106429</strain>
    </source>
</reference>
<organism evidence="1 2">
    <name type="scientific">Skermanella aerolata</name>
    <dbReference type="NCBI Taxonomy" id="393310"/>
    <lineage>
        <taxon>Bacteria</taxon>
        <taxon>Pseudomonadati</taxon>
        <taxon>Pseudomonadota</taxon>
        <taxon>Alphaproteobacteria</taxon>
        <taxon>Rhodospirillales</taxon>
        <taxon>Azospirillaceae</taxon>
        <taxon>Skermanella</taxon>
    </lineage>
</organism>
<dbReference type="AlphaFoldDB" id="A0A512DLY0"/>
<dbReference type="RefSeq" id="WP_044427211.1">
    <property type="nucleotide sequence ID" value="NZ_BJYZ01000006.1"/>
</dbReference>
<dbReference type="Proteomes" id="UP000321523">
    <property type="component" value="Unassembled WGS sequence"/>
</dbReference>
<evidence type="ECO:0000313" key="1">
    <source>
        <dbReference type="EMBL" id="GEO37479.1"/>
    </source>
</evidence>
<comment type="caution">
    <text evidence="1">The sequence shown here is derived from an EMBL/GenBank/DDBJ whole genome shotgun (WGS) entry which is preliminary data.</text>
</comment>
<accession>A0A512DLY0</accession>
<sequence>MGLFRHRPKPVGHLRKDARTPNGTIWTCFATPEEEEALEEPEILDRDRVLNAGDVVNVKPCQSRRRFSVRVRNRQDSIVSISKIR</sequence>
<gene>
    <name evidence="1" type="ORF">SAE02_16270</name>
</gene>
<name>A0A512DLY0_9PROT</name>
<proteinExistence type="predicted"/>
<dbReference type="EMBL" id="BJYZ01000006">
    <property type="protein sequence ID" value="GEO37479.1"/>
    <property type="molecule type" value="Genomic_DNA"/>
</dbReference>
<evidence type="ECO:0000313" key="2">
    <source>
        <dbReference type="Proteomes" id="UP000321523"/>
    </source>
</evidence>